<comment type="caution">
    <text evidence="4">The sequence shown here is derived from an EMBL/GenBank/DDBJ whole genome shotgun (WGS) entry which is preliminary data.</text>
</comment>
<keyword evidence="1" id="KW-0479">Metal-binding</keyword>
<dbReference type="PANTHER" id="PTHR33680">
    <property type="entry name" value="OS07G0190500 PROTEIN"/>
    <property type="match status" value="1"/>
</dbReference>
<dbReference type="SUPFAM" id="SSF57756">
    <property type="entry name" value="Retrovirus zinc finger-like domains"/>
    <property type="match status" value="1"/>
</dbReference>
<name>A0A1Q9CEZ4_SYMMI</name>
<proteinExistence type="predicted"/>
<protein>
    <recommendedName>
        <fullName evidence="3">CCHC-type domain-containing protein</fullName>
    </recommendedName>
</protein>
<dbReference type="PANTHER" id="PTHR33680:SF1">
    <property type="entry name" value="OS05G0489500 PROTEIN"/>
    <property type="match status" value="1"/>
</dbReference>
<feature type="region of interest" description="Disordered" evidence="2">
    <location>
        <begin position="230"/>
        <end position="325"/>
    </location>
</feature>
<dbReference type="InterPro" id="IPR001878">
    <property type="entry name" value="Znf_CCHC"/>
</dbReference>
<evidence type="ECO:0000256" key="2">
    <source>
        <dbReference type="SAM" id="MobiDB-lite"/>
    </source>
</evidence>
<evidence type="ECO:0000259" key="3">
    <source>
        <dbReference type="PROSITE" id="PS50158"/>
    </source>
</evidence>
<dbReference type="AlphaFoldDB" id="A0A1Q9CEZ4"/>
<dbReference type="Gene3D" id="4.10.60.10">
    <property type="entry name" value="Zinc finger, CCHC-type"/>
    <property type="match status" value="1"/>
</dbReference>
<organism evidence="4 5">
    <name type="scientific">Symbiodinium microadriaticum</name>
    <name type="common">Dinoflagellate</name>
    <name type="synonym">Zooxanthella microadriatica</name>
    <dbReference type="NCBI Taxonomy" id="2951"/>
    <lineage>
        <taxon>Eukaryota</taxon>
        <taxon>Sar</taxon>
        <taxon>Alveolata</taxon>
        <taxon>Dinophyceae</taxon>
        <taxon>Suessiales</taxon>
        <taxon>Symbiodiniaceae</taxon>
        <taxon>Symbiodinium</taxon>
    </lineage>
</organism>
<sequence>MIKEKRKTYAQSAQIKKDKELGRGYRQGAGSANYRDRAGPIRPGTYKLSIAELKQRTRCKRCNKFGHWHRECPNPPAAGSSRDHQKETHLLEIDLEPYEDSLFCHYLEAEDHQGPHSETELEPDILSRSFEPKGYGKGALRVSLNQFTPIMIEVLSQSERALTSGQHGEFEVLNLVSQCPLECKDVQVFKDHLEEIRPEHLRELRDDVNRVLNKRQTDDFDMYMQFREWKKNKKGPASSKDGSFEMIKEEDSESGCTLDSGYTHFNKRTGSRGRRLATPSPASPGRPPRGPPPPQPVTARLPTKTQSSSRMSTSSANSSKATKNKIMEVDHEKLRYESNALITEKKAQQEMFTSAFHILIAACRFLLEGFPIRSGAALSQIVVVLLQHRLVLLKEVLQVDEANLFLTMVVMSTSFPMSFRKSSLGRCFEAARVHAGPFLTRDPNTPICDCRRGCKVELSATTQIPNKVFYNCANSEPQSQCGVFRWAPVQPLLDEEFREMRTRVAKGYPRDLTSRELLVRILQDSCPHHSTVASGSNAFVQRTRCRICHKVINIERKMNSSPEMTSGNETEHFDDQEYEAFVQWKRDRY</sequence>
<feature type="domain" description="CCHC-type" evidence="3">
    <location>
        <begin position="58"/>
        <end position="74"/>
    </location>
</feature>
<dbReference type="GO" id="GO:0008270">
    <property type="term" value="F:zinc ion binding"/>
    <property type="evidence" value="ECO:0007669"/>
    <property type="project" value="UniProtKB-KW"/>
</dbReference>
<evidence type="ECO:0000313" key="5">
    <source>
        <dbReference type="Proteomes" id="UP000186817"/>
    </source>
</evidence>
<keyword evidence="1" id="KW-0863">Zinc-finger</keyword>
<keyword evidence="5" id="KW-1185">Reference proteome</keyword>
<dbReference type="EMBL" id="LSRX01001275">
    <property type="protein sequence ID" value="OLP81509.1"/>
    <property type="molecule type" value="Genomic_DNA"/>
</dbReference>
<feature type="compositionally biased region" description="Pro residues" evidence="2">
    <location>
        <begin position="281"/>
        <end position="296"/>
    </location>
</feature>
<feature type="region of interest" description="Disordered" evidence="2">
    <location>
        <begin position="1"/>
        <end position="41"/>
    </location>
</feature>
<evidence type="ECO:0000313" key="4">
    <source>
        <dbReference type="EMBL" id="OLP81509.1"/>
    </source>
</evidence>
<dbReference type="OrthoDB" id="429592at2759"/>
<gene>
    <name evidence="4" type="ORF">AK812_SmicGene37953</name>
</gene>
<accession>A0A1Q9CEZ4</accession>
<feature type="compositionally biased region" description="Low complexity" evidence="2">
    <location>
        <begin position="303"/>
        <end position="321"/>
    </location>
</feature>
<evidence type="ECO:0000256" key="1">
    <source>
        <dbReference type="PROSITE-ProRule" id="PRU00047"/>
    </source>
</evidence>
<reference evidence="4 5" key="1">
    <citation type="submission" date="2016-02" db="EMBL/GenBank/DDBJ databases">
        <title>Genome analysis of coral dinoflagellate symbionts highlights evolutionary adaptations to a symbiotic lifestyle.</title>
        <authorList>
            <person name="Aranda M."/>
            <person name="Li Y."/>
            <person name="Liew Y.J."/>
            <person name="Baumgarten S."/>
            <person name="Simakov O."/>
            <person name="Wilson M."/>
            <person name="Piel J."/>
            <person name="Ashoor H."/>
            <person name="Bougouffa S."/>
            <person name="Bajic V.B."/>
            <person name="Ryu T."/>
            <person name="Ravasi T."/>
            <person name="Bayer T."/>
            <person name="Micklem G."/>
            <person name="Kim H."/>
            <person name="Bhak J."/>
            <person name="Lajeunesse T.C."/>
            <person name="Voolstra C.R."/>
        </authorList>
    </citation>
    <scope>NUCLEOTIDE SEQUENCE [LARGE SCALE GENOMIC DNA]</scope>
    <source>
        <strain evidence="4 5">CCMP2467</strain>
    </source>
</reference>
<dbReference type="GO" id="GO:0003676">
    <property type="term" value="F:nucleic acid binding"/>
    <property type="evidence" value="ECO:0007669"/>
    <property type="project" value="InterPro"/>
</dbReference>
<feature type="compositionally biased region" description="Basic residues" evidence="2">
    <location>
        <begin position="265"/>
        <end position="275"/>
    </location>
</feature>
<dbReference type="PROSITE" id="PS50158">
    <property type="entry name" value="ZF_CCHC"/>
    <property type="match status" value="1"/>
</dbReference>
<keyword evidence="1" id="KW-0862">Zinc</keyword>
<dbReference type="Proteomes" id="UP000186817">
    <property type="component" value="Unassembled WGS sequence"/>
</dbReference>
<dbReference type="InterPro" id="IPR036875">
    <property type="entry name" value="Znf_CCHC_sf"/>
</dbReference>